<name>A0A0D2NIC8_GOSRA</name>
<dbReference type="Proteomes" id="UP000032304">
    <property type="component" value="Chromosome 5"/>
</dbReference>
<evidence type="ECO:0000313" key="2">
    <source>
        <dbReference type="Proteomes" id="UP000032304"/>
    </source>
</evidence>
<organism evidence="1 2">
    <name type="scientific">Gossypium raimondii</name>
    <name type="common">Peruvian cotton</name>
    <name type="synonym">Gossypium klotzschianum subsp. raimondii</name>
    <dbReference type="NCBI Taxonomy" id="29730"/>
    <lineage>
        <taxon>Eukaryota</taxon>
        <taxon>Viridiplantae</taxon>
        <taxon>Streptophyta</taxon>
        <taxon>Embryophyta</taxon>
        <taxon>Tracheophyta</taxon>
        <taxon>Spermatophyta</taxon>
        <taxon>Magnoliopsida</taxon>
        <taxon>eudicotyledons</taxon>
        <taxon>Gunneridae</taxon>
        <taxon>Pentapetalae</taxon>
        <taxon>rosids</taxon>
        <taxon>malvids</taxon>
        <taxon>Malvales</taxon>
        <taxon>Malvaceae</taxon>
        <taxon>Malvoideae</taxon>
        <taxon>Gossypium</taxon>
    </lineage>
</organism>
<dbReference type="Gramene" id="KJB32767">
    <property type="protein sequence ID" value="KJB32767"/>
    <property type="gene ID" value="B456_005G265500"/>
</dbReference>
<dbReference type="AlphaFoldDB" id="A0A0D2NIC8"/>
<protein>
    <submittedName>
        <fullName evidence="1">Uncharacterized protein</fullName>
    </submittedName>
</protein>
<keyword evidence="2" id="KW-1185">Reference proteome</keyword>
<accession>A0A0D2NIC8</accession>
<dbReference type="EMBL" id="CM001744">
    <property type="protein sequence ID" value="KJB32767.1"/>
    <property type="molecule type" value="Genomic_DNA"/>
</dbReference>
<reference evidence="1 2" key="1">
    <citation type="journal article" date="2012" name="Nature">
        <title>Repeated polyploidization of Gossypium genomes and the evolution of spinnable cotton fibres.</title>
        <authorList>
            <person name="Paterson A.H."/>
            <person name="Wendel J.F."/>
            <person name="Gundlach H."/>
            <person name="Guo H."/>
            <person name="Jenkins J."/>
            <person name="Jin D."/>
            <person name="Llewellyn D."/>
            <person name="Showmaker K.C."/>
            <person name="Shu S."/>
            <person name="Udall J."/>
            <person name="Yoo M.J."/>
            <person name="Byers R."/>
            <person name="Chen W."/>
            <person name="Doron-Faigenboim A."/>
            <person name="Duke M.V."/>
            <person name="Gong L."/>
            <person name="Grimwood J."/>
            <person name="Grover C."/>
            <person name="Grupp K."/>
            <person name="Hu G."/>
            <person name="Lee T.H."/>
            <person name="Li J."/>
            <person name="Lin L."/>
            <person name="Liu T."/>
            <person name="Marler B.S."/>
            <person name="Page J.T."/>
            <person name="Roberts A.W."/>
            <person name="Romanel E."/>
            <person name="Sanders W.S."/>
            <person name="Szadkowski E."/>
            <person name="Tan X."/>
            <person name="Tang H."/>
            <person name="Xu C."/>
            <person name="Wang J."/>
            <person name="Wang Z."/>
            <person name="Zhang D."/>
            <person name="Zhang L."/>
            <person name="Ashrafi H."/>
            <person name="Bedon F."/>
            <person name="Bowers J.E."/>
            <person name="Brubaker C.L."/>
            <person name="Chee P.W."/>
            <person name="Das S."/>
            <person name="Gingle A.R."/>
            <person name="Haigler C.H."/>
            <person name="Harker D."/>
            <person name="Hoffmann L.V."/>
            <person name="Hovav R."/>
            <person name="Jones D.C."/>
            <person name="Lemke C."/>
            <person name="Mansoor S."/>
            <person name="ur Rahman M."/>
            <person name="Rainville L.N."/>
            <person name="Rambani A."/>
            <person name="Reddy U.K."/>
            <person name="Rong J.K."/>
            <person name="Saranga Y."/>
            <person name="Scheffler B.E."/>
            <person name="Scheffler J.A."/>
            <person name="Stelly D.M."/>
            <person name="Triplett B.A."/>
            <person name="Van Deynze A."/>
            <person name="Vaslin M.F."/>
            <person name="Waghmare V.N."/>
            <person name="Walford S.A."/>
            <person name="Wright R.J."/>
            <person name="Zaki E.A."/>
            <person name="Zhang T."/>
            <person name="Dennis E.S."/>
            <person name="Mayer K.F."/>
            <person name="Peterson D.G."/>
            <person name="Rokhsar D.S."/>
            <person name="Wang X."/>
            <person name="Schmutz J."/>
        </authorList>
    </citation>
    <scope>NUCLEOTIDE SEQUENCE [LARGE SCALE GENOMIC DNA]</scope>
</reference>
<dbReference type="OMA" id="SECFCIC"/>
<sequence>MAPLMGHCPYALALSECFCICTNSNIECQTSLCYKNMINFFICPCKKDHELENMTIVDFYITILWQNSNQGKNQWRKRIVHIDDIDPCHMDPCPSSACKHGGQGLETSFLVFYWFLIHFSLVSFDKGIMMDMELLQCDKELLAFGGSWNRKM</sequence>
<gene>
    <name evidence="1" type="ORF">B456_005G265500</name>
</gene>
<evidence type="ECO:0000313" key="1">
    <source>
        <dbReference type="EMBL" id="KJB32767.1"/>
    </source>
</evidence>
<proteinExistence type="predicted"/>